<dbReference type="AlphaFoldDB" id="A0A2W2CZY7"/>
<gene>
    <name evidence="1" type="ORF">C1I95_33780</name>
</gene>
<reference evidence="1 2" key="1">
    <citation type="submission" date="2018-01" db="EMBL/GenBank/DDBJ databases">
        <title>Draft genome sequence of Jishengella sp. NA12.</title>
        <authorList>
            <person name="Sahin N."/>
            <person name="Ay H."/>
            <person name="Saygin H."/>
        </authorList>
    </citation>
    <scope>NUCLEOTIDE SEQUENCE [LARGE SCALE GENOMIC DNA]</scope>
    <source>
        <strain evidence="1 2">NA12</strain>
    </source>
</reference>
<protein>
    <submittedName>
        <fullName evidence="1">Uncharacterized protein</fullName>
    </submittedName>
</protein>
<dbReference type="Proteomes" id="UP000248924">
    <property type="component" value="Unassembled WGS sequence"/>
</dbReference>
<sequence>MADITYRRRAARTAEVRYAAHTARAEQLAAMLPRTPGGALRSRLMLRLHAAAHYRGTYHDQAAGPKWCADGQTMRVSLAWEAALWRALSDAEFAAAAGTTRIRLAGGKAGDVEAVAGRILDRIAAIRDLPGRLAVYPALRVTVLPLVGERAVSAVFDAAEAVAR</sequence>
<evidence type="ECO:0000313" key="2">
    <source>
        <dbReference type="Proteomes" id="UP000248924"/>
    </source>
</evidence>
<name>A0A2W2CZY7_9ACTN</name>
<dbReference type="EMBL" id="POTY01000461">
    <property type="protein sequence ID" value="PZG03491.1"/>
    <property type="molecule type" value="Genomic_DNA"/>
</dbReference>
<accession>A0A2W2CZY7</accession>
<keyword evidence="2" id="KW-1185">Reference proteome</keyword>
<evidence type="ECO:0000313" key="1">
    <source>
        <dbReference type="EMBL" id="PZG03491.1"/>
    </source>
</evidence>
<organism evidence="1 2">
    <name type="scientific">Micromonospora craterilacus</name>
    <dbReference type="NCBI Taxonomy" id="1655439"/>
    <lineage>
        <taxon>Bacteria</taxon>
        <taxon>Bacillati</taxon>
        <taxon>Actinomycetota</taxon>
        <taxon>Actinomycetes</taxon>
        <taxon>Micromonosporales</taxon>
        <taxon>Micromonosporaceae</taxon>
        <taxon>Micromonospora</taxon>
    </lineage>
</organism>
<proteinExistence type="predicted"/>
<comment type="caution">
    <text evidence="1">The sequence shown here is derived from an EMBL/GenBank/DDBJ whole genome shotgun (WGS) entry which is preliminary data.</text>
</comment>
<dbReference type="RefSeq" id="WP_111220161.1">
    <property type="nucleotide sequence ID" value="NZ_POTY01000461.1"/>
</dbReference>